<evidence type="ECO:0000313" key="3">
    <source>
        <dbReference type="Proteomes" id="UP000765509"/>
    </source>
</evidence>
<dbReference type="EMBL" id="AVOT02000117">
    <property type="protein sequence ID" value="MBW0461157.1"/>
    <property type="molecule type" value="Genomic_DNA"/>
</dbReference>
<dbReference type="Proteomes" id="UP000765509">
    <property type="component" value="Unassembled WGS sequence"/>
</dbReference>
<sequence length="157" mass="17875">MLEKGWNPKLLVDTLKRDLVDIHPTASSFKLLLDKVRHKENKTMTDAFECAKQKWDKSHKNPELEIGDLMTVSTLRFENIKGGKKLTDSFSGTFIIKALNGTNAVQVELSGELENKHQTLPVSIVKHYTSSDKELFPLGNEKPLRVPPLDQSEEKRY</sequence>
<protein>
    <submittedName>
        <fullName evidence="2">Uncharacterized protein</fullName>
    </submittedName>
</protein>
<comment type="caution">
    <text evidence="2">The sequence shown here is derived from an EMBL/GenBank/DDBJ whole genome shotgun (WGS) entry which is preliminary data.</text>
</comment>
<name>A0A9Q3GCH0_9BASI</name>
<feature type="region of interest" description="Disordered" evidence="1">
    <location>
        <begin position="136"/>
        <end position="157"/>
    </location>
</feature>
<evidence type="ECO:0000256" key="1">
    <source>
        <dbReference type="SAM" id="MobiDB-lite"/>
    </source>
</evidence>
<accession>A0A9Q3GCH0</accession>
<reference evidence="2" key="1">
    <citation type="submission" date="2021-03" db="EMBL/GenBank/DDBJ databases">
        <title>Draft genome sequence of rust myrtle Austropuccinia psidii MF-1, a brazilian biotype.</title>
        <authorList>
            <person name="Quecine M.C."/>
            <person name="Pachon D.M.R."/>
            <person name="Bonatelli M.L."/>
            <person name="Correr F.H."/>
            <person name="Franceschini L.M."/>
            <person name="Leite T.F."/>
            <person name="Margarido G.R.A."/>
            <person name="Almeida C.A."/>
            <person name="Ferrarezi J.A."/>
            <person name="Labate C.A."/>
        </authorList>
    </citation>
    <scope>NUCLEOTIDE SEQUENCE</scope>
    <source>
        <strain evidence="2">MF-1</strain>
    </source>
</reference>
<keyword evidence="3" id="KW-1185">Reference proteome</keyword>
<gene>
    <name evidence="2" type="ORF">O181_000872</name>
</gene>
<dbReference type="AlphaFoldDB" id="A0A9Q3GCH0"/>
<evidence type="ECO:0000313" key="2">
    <source>
        <dbReference type="EMBL" id="MBW0461157.1"/>
    </source>
</evidence>
<proteinExistence type="predicted"/>
<organism evidence="2 3">
    <name type="scientific">Austropuccinia psidii MF-1</name>
    <dbReference type="NCBI Taxonomy" id="1389203"/>
    <lineage>
        <taxon>Eukaryota</taxon>
        <taxon>Fungi</taxon>
        <taxon>Dikarya</taxon>
        <taxon>Basidiomycota</taxon>
        <taxon>Pucciniomycotina</taxon>
        <taxon>Pucciniomycetes</taxon>
        <taxon>Pucciniales</taxon>
        <taxon>Sphaerophragmiaceae</taxon>
        <taxon>Austropuccinia</taxon>
    </lineage>
</organism>